<dbReference type="AlphaFoldDB" id="A0A8H7C8M8"/>
<name>A0A8H7C8M8_AGABI</name>
<protein>
    <submittedName>
        <fullName evidence="1">Uncharacterized protein</fullName>
    </submittedName>
</protein>
<sequence>MTSSKPLVCVFFKLPPSRQSVLRIHEIAWNVFLPQLNRLNDAFETAQATYPSPEAKKIWSETRRSAAKKMSCLRDVAFMNYDTAGRFLAFMEYSQLGRNNYEAYGTFQSGAYHTVRKTRIAQEVLLKFREDIRIAVDQITTLSRGNSKDISSFKTESDKTMLELAIAVEECNAILAEHCEEIKEVQRQSLDNNVNPPSEEEIRMVQGKWLAFWNISSANAYRWTALQEQMQGPEDSDELSKTSTSFAMPISSSKNDTVPFWRKFFLRIWS</sequence>
<comment type="caution">
    <text evidence="1">The sequence shown here is derived from an EMBL/GenBank/DDBJ whole genome shotgun (WGS) entry which is preliminary data.</text>
</comment>
<organism evidence="1 2">
    <name type="scientific">Agaricus bisporus var. burnettii</name>
    <dbReference type="NCBI Taxonomy" id="192524"/>
    <lineage>
        <taxon>Eukaryota</taxon>
        <taxon>Fungi</taxon>
        <taxon>Dikarya</taxon>
        <taxon>Basidiomycota</taxon>
        <taxon>Agaricomycotina</taxon>
        <taxon>Agaricomycetes</taxon>
        <taxon>Agaricomycetidae</taxon>
        <taxon>Agaricales</taxon>
        <taxon>Agaricineae</taxon>
        <taxon>Agaricaceae</taxon>
        <taxon>Agaricus</taxon>
    </lineage>
</organism>
<evidence type="ECO:0000313" key="1">
    <source>
        <dbReference type="EMBL" id="KAF7768653.1"/>
    </source>
</evidence>
<proteinExistence type="predicted"/>
<reference evidence="1 2" key="1">
    <citation type="journal article" name="Sci. Rep.">
        <title>Telomere-to-telomere assembled and centromere annotated genomes of the two main subspecies of the button mushroom Agaricus bisporus reveal especially polymorphic chromosome ends.</title>
        <authorList>
            <person name="Sonnenberg A.S.M."/>
            <person name="Sedaghat-Telgerd N."/>
            <person name="Lavrijssen B."/>
            <person name="Ohm R.A."/>
            <person name="Hendrickx P.M."/>
            <person name="Scholtmeijer K."/>
            <person name="Baars J.J.P."/>
            <person name="van Peer A."/>
        </authorList>
    </citation>
    <scope>NUCLEOTIDE SEQUENCE [LARGE SCALE GENOMIC DNA]</scope>
    <source>
        <strain evidence="1 2">H119_p4</strain>
    </source>
</reference>
<dbReference type="EMBL" id="JABXXO010000010">
    <property type="protein sequence ID" value="KAF7768653.1"/>
    <property type="molecule type" value="Genomic_DNA"/>
</dbReference>
<accession>A0A8H7C8M8</accession>
<dbReference type="Proteomes" id="UP000629468">
    <property type="component" value="Unassembled WGS sequence"/>
</dbReference>
<gene>
    <name evidence="1" type="ORF">Agabi119p4_7896</name>
</gene>
<evidence type="ECO:0000313" key="2">
    <source>
        <dbReference type="Proteomes" id="UP000629468"/>
    </source>
</evidence>